<organism evidence="1 2">
    <name type="scientific">Piscinibacterium candidicorallinum</name>
    <dbReference type="NCBI Taxonomy" id="1793872"/>
    <lineage>
        <taxon>Bacteria</taxon>
        <taxon>Pseudomonadati</taxon>
        <taxon>Pseudomonadota</taxon>
        <taxon>Betaproteobacteria</taxon>
        <taxon>Burkholderiales</taxon>
        <taxon>Piscinibacterium</taxon>
    </lineage>
</organism>
<dbReference type="EMBL" id="JBHRTI010000004">
    <property type="protein sequence ID" value="MFC3147806.1"/>
    <property type="molecule type" value="Genomic_DNA"/>
</dbReference>
<gene>
    <name evidence="1" type="ORF">ACFOEN_09145</name>
</gene>
<evidence type="ECO:0000313" key="1">
    <source>
        <dbReference type="EMBL" id="MFC3147806.1"/>
    </source>
</evidence>
<comment type="caution">
    <text evidence="1">The sequence shown here is derived from an EMBL/GenBank/DDBJ whole genome shotgun (WGS) entry which is preliminary data.</text>
</comment>
<name>A0ABV7H897_9BURK</name>
<keyword evidence="2" id="KW-1185">Reference proteome</keyword>
<reference evidence="2" key="1">
    <citation type="journal article" date="2019" name="Int. J. Syst. Evol. Microbiol.">
        <title>The Global Catalogue of Microorganisms (GCM) 10K type strain sequencing project: providing services to taxonomists for standard genome sequencing and annotation.</title>
        <authorList>
            <consortium name="The Broad Institute Genomics Platform"/>
            <consortium name="The Broad Institute Genome Sequencing Center for Infectious Disease"/>
            <person name="Wu L."/>
            <person name="Ma J."/>
        </authorList>
    </citation>
    <scope>NUCLEOTIDE SEQUENCE [LARGE SCALE GENOMIC DNA]</scope>
    <source>
        <strain evidence="2">KCTC 52168</strain>
    </source>
</reference>
<protein>
    <submittedName>
        <fullName evidence="1">Uncharacterized protein</fullName>
    </submittedName>
</protein>
<dbReference type="Proteomes" id="UP001595556">
    <property type="component" value="Unassembled WGS sequence"/>
</dbReference>
<dbReference type="RefSeq" id="WP_377303200.1">
    <property type="nucleotide sequence ID" value="NZ_CP180191.1"/>
</dbReference>
<proteinExistence type="predicted"/>
<sequence>MVTIRQHSTAGELIDFNTLLPDVEAFCSVDEWVVQVDECIGIGAREIEAQTASEPAVLRPDELRAWYGGVLQTIDGSFIGVCQGEECCRLTAVDSSFWEVSGPPDFEAHMKGKYENQYGEGA</sequence>
<evidence type="ECO:0000313" key="2">
    <source>
        <dbReference type="Proteomes" id="UP001595556"/>
    </source>
</evidence>
<accession>A0ABV7H897</accession>